<accession>A0A418SSW2</accession>
<keyword evidence="3" id="KW-1185">Reference proteome</keyword>
<evidence type="ECO:0000259" key="1">
    <source>
        <dbReference type="PROSITE" id="PS50943"/>
    </source>
</evidence>
<reference evidence="3" key="1">
    <citation type="submission" date="2018-09" db="EMBL/GenBank/DDBJ databases">
        <title>Acidovorax cavernicola nov. sp. isolated from Gruta de las Maravillas (Aracena, Spain).</title>
        <authorList>
            <person name="Jurado V."/>
            <person name="Gutierrez-Patricio S."/>
            <person name="Gonzalez-Pimentel J.L."/>
            <person name="Miller A.Z."/>
            <person name="Laiz L."/>
            <person name="Saiz-Jimenez C."/>
        </authorList>
    </citation>
    <scope>NUCLEOTIDE SEQUENCE [LARGE SCALE GENOMIC DNA]</scope>
    <source>
        <strain evidence="3">1011MAR3C25</strain>
    </source>
</reference>
<dbReference type="Pfam" id="PF01381">
    <property type="entry name" value="HTH_3"/>
    <property type="match status" value="1"/>
</dbReference>
<dbReference type="PROSITE" id="PS50943">
    <property type="entry name" value="HTH_CROC1"/>
    <property type="match status" value="1"/>
</dbReference>
<dbReference type="SMART" id="SM00530">
    <property type="entry name" value="HTH_XRE"/>
    <property type="match status" value="1"/>
</dbReference>
<dbReference type="EMBL" id="QZCG01000009">
    <property type="protein sequence ID" value="RJE84012.1"/>
    <property type="molecule type" value="Genomic_DNA"/>
</dbReference>
<dbReference type="GO" id="GO:0003677">
    <property type="term" value="F:DNA binding"/>
    <property type="evidence" value="ECO:0007669"/>
    <property type="project" value="InterPro"/>
</dbReference>
<dbReference type="Gene3D" id="1.10.260.40">
    <property type="entry name" value="lambda repressor-like DNA-binding domains"/>
    <property type="match status" value="1"/>
</dbReference>
<dbReference type="RefSeq" id="WP_119749721.1">
    <property type="nucleotide sequence ID" value="NZ_QZCG01000009.1"/>
</dbReference>
<dbReference type="SUPFAM" id="SSF47413">
    <property type="entry name" value="lambda repressor-like DNA-binding domains"/>
    <property type="match status" value="1"/>
</dbReference>
<dbReference type="InterPro" id="IPR001387">
    <property type="entry name" value="Cro/C1-type_HTH"/>
</dbReference>
<organism evidence="2 3">
    <name type="scientific">Paracoccus onubensis</name>
    <dbReference type="NCBI Taxonomy" id="1675788"/>
    <lineage>
        <taxon>Bacteria</taxon>
        <taxon>Pseudomonadati</taxon>
        <taxon>Pseudomonadota</taxon>
        <taxon>Alphaproteobacteria</taxon>
        <taxon>Rhodobacterales</taxon>
        <taxon>Paracoccaceae</taxon>
        <taxon>Paracoccus</taxon>
    </lineage>
</organism>
<sequence length="109" mass="11982">MEINEIFRRRLEAEMKAQGDNPDSLAKKAGMNRRAVRDILEGNSQSPKLSTVYKLATALNASIDELTGNAPHAVIAPRLLELLSKYGPDEQERLAEAILSLPRAPASEQ</sequence>
<dbReference type="AlphaFoldDB" id="A0A418SSW2"/>
<feature type="domain" description="HTH cro/C1-type" evidence="1">
    <location>
        <begin position="11"/>
        <end position="66"/>
    </location>
</feature>
<evidence type="ECO:0000313" key="3">
    <source>
        <dbReference type="Proteomes" id="UP000284202"/>
    </source>
</evidence>
<dbReference type="InterPro" id="IPR010982">
    <property type="entry name" value="Lambda_DNA-bd_dom_sf"/>
</dbReference>
<evidence type="ECO:0000313" key="2">
    <source>
        <dbReference type="EMBL" id="RJE84012.1"/>
    </source>
</evidence>
<gene>
    <name evidence="2" type="ORF">D3P04_13425</name>
</gene>
<protein>
    <submittedName>
        <fullName evidence="2">XRE family transcriptional regulator</fullName>
    </submittedName>
</protein>
<proteinExistence type="predicted"/>
<dbReference type="Proteomes" id="UP000284202">
    <property type="component" value="Unassembled WGS sequence"/>
</dbReference>
<dbReference type="OrthoDB" id="7775158at2"/>
<dbReference type="CDD" id="cd00093">
    <property type="entry name" value="HTH_XRE"/>
    <property type="match status" value="1"/>
</dbReference>
<name>A0A418SSW2_9RHOB</name>
<comment type="caution">
    <text evidence="2">The sequence shown here is derived from an EMBL/GenBank/DDBJ whole genome shotgun (WGS) entry which is preliminary data.</text>
</comment>